<dbReference type="SUPFAM" id="SSF52540">
    <property type="entry name" value="P-loop containing nucleoside triphosphate hydrolases"/>
    <property type="match status" value="1"/>
</dbReference>
<comment type="caution">
    <text evidence="8">The sequence shown here is derived from an EMBL/GenBank/DDBJ whole genome shotgun (WGS) entry which is preliminary data.</text>
</comment>
<dbReference type="Pfam" id="PF08352">
    <property type="entry name" value="oligo_HPY"/>
    <property type="match status" value="1"/>
</dbReference>
<accession>A0ABT3J7G5</accession>
<reference evidence="8 9" key="1">
    <citation type="submission" date="2022-10" db="EMBL/GenBank/DDBJ databases">
        <title>Defluviimonas sp. CAU 1641 isolated from mud.</title>
        <authorList>
            <person name="Kim W."/>
        </authorList>
    </citation>
    <scope>NUCLEOTIDE SEQUENCE [LARGE SCALE GENOMIC DNA]</scope>
    <source>
        <strain evidence="8 9">CAU 1641</strain>
    </source>
</reference>
<sequence length="317" mass="34910">MSELLSVRNLVKRYETPRGTVHAVDDVSFEIPVGHSVAVVGESGCGKSTLALSVLQLVAPTSGQVNFDGTDLIGASRSALTRLRREIGVVFQDPASSLNPRMRVGDIVGEPLRVHEKLRGRSLHDRVTKLFNDVGLTADAMDRYPHQFSGGQRQRISIARALALEPKLIVLDEPTSALDVSVQAQVLNLLQDLKARKNLSYLYISHSLATVEYLADILIVMYLGRVIEKGPADDIFRDPRHPYTRLLIDSAPSLDPLNRRLSRPPSGEIPSPSNRPAGCHFASRCSRATDLCRKDPQPDEIERASNHRVTCHHPIGT</sequence>
<dbReference type="InterPro" id="IPR013563">
    <property type="entry name" value="Oligopep_ABC_C"/>
</dbReference>
<feature type="domain" description="ABC transporter" evidence="7">
    <location>
        <begin position="5"/>
        <end position="248"/>
    </location>
</feature>
<dbReference type="PANTHER" id="PTHR43776:SF7">
    <property type="entry name" value="D,D-DIPEPTIDE TRANSPORT ATP-BINDING PROTEIN DDPF-RELATED"/>
    <property type="match status" value="1"/>
</dbReference>
<evidence type="ECO:0000313" key="8">
    <source>
        <dbReference type="EMBL" id="MCW3783636.1"/>
    </source>
</evidence>
<organism evidence="8 9">
    <name type="scientific">Defluviimonas salinarum</name>
    <dbReference type="NCBI Taxonomy" id="2992147"/>
    <lineage>
        <taxon>Bacteria</taxon>
        <taxon>Pseudomonadati</taxon>
        <taxon>Pseudomonadota</taxon>
        <taxon>Alphaproteobacteria</taxon>
        <taxon>Rhodobacterales</taxon>
        <taxon>Paracoccaceae</taxon>
        <taxon>Albidovulum</taxon>
    </lineage>
</organism>
<dbReference type="InterPro" id="IPR003593">
    <property type="entry name" value="AAA+_ATPase"/>
</dbReference>
<dbReference type="InterPro" id="IPR003439">
    <property type="entry name" value="ABC_transporter-like_ATP-bd"/>
</dbReference>
<dbReference type="RefSeq" id="WP_264773080.1">
    <property type="nucleotide sequence ID" value="NZ_JAPDOG010000022.1"/>
</dbReference>
<feature type="region of interest" description="Disordered" evidence="6">
    <location>
        <begin position="256"/>
        <end position="277"/>
    </location>
</feature>
<dbReference type="Pfam" id="PF00005">
    <property type="entry name" value="ABC_tran"/>
    <property type="match status" value="1"/>
</dbReference>
<keyword evidence="3" id="KW-0813">Transport</keyword>
<proteinExistence type="inferred from homology"/>
<dbReference type="NCBIfam" id="TIGR01727">
    <property type="entry name" value="oligo_HPY"/>
    <property type="match status" value="1"/>
</dbReference>
<evidence type="ECO:0000259" key="7">
    <source>
        <dbReference type="PROSITE" id="PS50893"/>
    </source>
</evidence>
<evidence type="ECO:0000256" key="3">
    <source>
        <dbReference type="ARBA" id="ARBA00022448"/>
    </source>
</evidence>
<keyword evidence="9" id="KW-1185">Reference proteome</keyword>
<comment type="subcellular location">
    <subcellularLocation>
        <location evidence="1">Cell inner membrane</location>
        <topology evidence="1">Peripheral membrane protein</topology>
    </subcellularLocation>
</comment>
<dbReference type="SMART" id="SM00382">
    <property type="entry name" value="AAA"/>
    <property type="match status" value="1"/>
</dbReference>
<name>A0ABT3J7G5_9RHOB</name>
<dbReference type="InterPro" id="IPR027417">
    <property type="entry name" value="P-loop_NTPase"/>
</dbReference>
<dbReference type="Gene3D" id="3.40.50.300">
    <property type="entry name" value="P-loop containing nucleotide triphosphate hydrolases"/>
    <property type="match status" value="1"/>
</dbReference>
<keyword evidence="4" id="KW-0547">Nucleotide-binding</keyword>
<dbReference type="GO" id="GO:0005524">
    <property type="term" value="F:ATP binding"/>
    <property type="evidence" value="ECO:0007669"/>
    <property type="project" value="UniProtKB-KW"/>
</dbReference>
<dbReference type="EMBL" id="JAPDOG010000022">
    <property type="protein sequence ID" value="MCW3783636.1"/>
    <property type="molecule type" value="Genomic_DNA"/>
</dbReference>
<dbReference type="PROSITE" id="PS00211">
    <property type="entry name" value="ABC_TRANSPORTER_1"/>
    <property type="match status" value="1"/>
</dbReference>
<dbReference type="CDD" id="cd03257">
    <property type="entry name" value="ABC_NikE_OppD_transporters"/>
    <property type="match status" value="1"/>
</dbReference>
<dbReference type="InterPro" id="IPR050319">
    <property type="entry name" value="ABC_transp_ATP-bind"/>
</dbReference>
<evidence type="ECO:0000313" key="9">
    <source>
        <dbReference type="Proteomes" id="UP001207582"/>
    </source>
</evidence>
<evidence type="ECO:0000256" key="4">
    <source>
        <dbReference type="ARBA" id="ARBA00022741"/>
    </source>
</evidence>
<dbReference type="Proteomes" id="UP001207582">
    <property type="component" value="Unassembled WGS sequence"/>
</dbReference>
<evidence type="ECO:0000256" key="2">
    <source>
        <dbReference type="ARBA" id="ARBA00005417"/>
    </source>
</evidence>
<comment type="similarity">
    <text evidence="2">Belongs to the ABC transporter superfamily.</text>
</comment>
<dbReference type="PANTHER" id="PTHR43776">
    <property type="entry name" value="TRANSPORT ATP-BINDING PROTEIN"/>
    <property type="match status" value="1"/>
</dbReference>
<evidence type="ECO:0000256" key="1">
    <source>
        <dbReference type="ARBA" id="ARBA00004417"/>
    </source>
</evidence>
<evidence type="ECO:0000256" key="5">
    <source>
        <dbReference type="ARBA" id="ARBA00022840"/>
    </source>
</evidence>
<dbReference type="PROSITE" id="PS50893">
    <property type="entry name" value="ABC_TRANSPORTER_2"/>
    <property type="match status" value="1"/>
</dbReference>
<evidence type="ECO:0000256" key="6">
    <source>
        <dbReference type="SAM" id="MobiDB-lite"/>
    </source>
</evidence>
<gene>
    <name evidence="8" type="ORF">OM960_19015</name>
</gene>
<protein>
    <submittedName>
        <fullName evidence="8">ATP-binding cassette domain-containing protein</fullName>
    </submittedName>
</protein>
<keyword evidence="5 8" id="KW-0067">ATP-binding</keyword>
<dbReference type="InterPro" id="IPR017871">
    <property type="entry name" value="ABC_transporter-like_CS"/>
</dbReference>